<dbReference type="FunCoup" id="B3S8W6">
    <property type="interactions" value="1479"/>
</dbReference>
<dbReference type="Gene3D" id="1.10.600.10">
    <property type="entry name" value="Farnesyl Diphosphate Synthase"/>
    <property type="match status" value="1"/>
</dbReference>
<dbReference type="GO" id="GO:0045337">
    <property type="term" value="P:farnesyl diphosphate biosynthetic process"/>
    <property type="evidence" value="ECO:0000318"/>
    <property type="project" value="GO_Central"/>
</dbReference>
<evidence type="ECO:0000313" key="14">
    <source>
        <dbReference type="EMBL" id="EDV20773.1"/>
    </source>
</evidence>
<dbReference type="Proteomes" id="UP000009022">
    <property type="component" value="Unassembled WGS sequence"/>
</dbReference>
<protein>
    <recommendedName>
        <fullName evidence="12">Farnesyl pyrophosphate synthase</fullName>
        <ecNumber evidence="6">2.5.1.1</ecNumber>
        <ecNumber evidence="5">2.5.1.10</ecNumber>
    </recommendedName>
</protein>
<dbReference type="GO" id="GO:0004161">
    <property type="term" value="F:dimethylallyltranstransferase activity"/>
    <property type="evidence" value="ECO:0000318"/>
    <property type="project" value="GO_Central"/>
</dbReference>
<reference evidence="14 15" key="1">
    <citation type="journal article" date="2008" name="Nature">
        <title>The Trichoplax genome and the nature of placozoans.</title>
        <authorList>
            <person name="Srivastava M."/>
            <person name="Begovic E."/>
            <person name="Chapman J."/>
            <person name="Putnam N.H."/>
            <person name="Hellsten U."/>
            <person name="Kawashima T."/>
            <person name="Kuo A."/>
            <person name="Mitros T."/>
            <person name="Salamov A."/>
            <person name="Carpenter M.L."/>
            <person name="Signorovitch A.Y."/>
            <person name="Moreno M.A."/>
            <person name="Kamm K."/>
            <person name="Grimwood J."/>
            <person name="Schmutz J."/>
            <person name="Shapiro H."/>
            <person name="Grigoriev I.V."/>
            <person name="Buss L.W."/>
            <person name="Schierwater B."/>
            <person name="Dellaporta S.L."/>
            <person name="Rokhsar D.S."/>
        </authorList>
    </citation>
    <scope>NUCLEOTIDE SEQUENCE [LARGE SCALE GENOMIC DNA]</scope>
    <source>
        <strain evidence="14 15">Grell-BS-1999</strain>
    </source>
</reference>
<keyword evidence="8 13" id="KW-0808">Transferase</keyword>
<evidence type="ECO:0000256" key="13">
    <source>
        <dbReference type="RuleBase" id="RU004466"/>
    </source>
</evidence>
<evidence type="ECO:0000256" key="9">
    <source>
        <dbReference type="ARBA" id="ARBA00022723"/>
    </source>
</evidence>
<evidence type="ECO:0000313" key="15">
    <source>
        <dbReference type="Proteomes" id="UP000009022"/>
    </source>
</evidence>
<dbReference type="SUPFAM" id="SSF48576">
    <property type="entry name" value="Terpenoid synthases"/>
    <property type="match status" value="1"/>
</dbReference>
<dbReference type="RefSeq" id="XP_002116714.1">
    <property type="nucleotide sequence ID" value="XM_002116678.1"/>
</dbReference>
<dbReference type="EMBL" id="DS985257">
    <property type="protein sequence ID" value="EDV20773.1"/>
    <property type="molecule type" value="Genomic_DNA"/>
</dbReference>
<dbReference type="AlphaFoldDB" id="B3S8W6"/>
<keyword evidence="7" id="KW-0444">Lipid biosynthesis</keyword>
<dbReference type="InterPro" id="IPR008949">
    <property type="entry name" value="Isoprenoid_synthase_dom_sf"/>
</dbReference>
<evidence type="ECO:0000256" key="6">
    <source>
        <dbReference type="ARBA" id="ARBA00012833"/>
    </source>
</evidence>
<comment type="pathway">
    <text evidence="2">Isoprenoid biosynthesis; geranyl diphosphate biosynthesis; geranyl diphosphate from dimethylallyl diphosphate and isopentenyl diphosphate: step 1/1.</text>
</comment>
<evidence type="ECO:0000256" key="7">
    <source>
        <dbReference type="ARBA" id="ARBA00022516"/>
    </source>
</evidence>
<dbReference type="InterPro" id="IPR033749">
    <property type="entry name" value="Polyprenyl_synt_CS"/>
</dbReference>
<dbReference type="OrthoDB" id="10257492at2759"/>
<dbReference type="GO" id="GO:0004337">
    <property type="term" value="F:(2E,6E)-farnesyl diphosphate synthase activity"/>
    <property type="evidence" value="ECO:0000318"/>
    <property type="project" value="GO_Central"/>
</dbReference>
<dbReference type="PANTHER" id="PTHR11525">
    <property type="entry name" value="FARNESYL-PYROPHOSPHATE SYNTHETASE"/>
    <property type="match status" value="1"/>
</dbReference>
<keyword evidence="11" id="KW-0443">Lipid metabolism</keyword>
<dbReference type="PROSITE" id="PS00444">
    <property type="entry name" value="POLYPRENYL_SYNTHASE_2"/>
    <property type="match status" value="1"/>
</dbReference>
<dbReference type="KEGG" id="tad:TRIADDRAFT_31406"/>
<comment type="cofactor">
    <cofactor evidence="1">
        <name>Mg(2+)</name>
        <dbReference type="ChEBI" id="CHEBI:18420"/>
    </cofactor>
</comment>
<dbReference type="InParanoid" id="B3S8W6"/>
<dbReference type="PANTHER" id="PTHR11525:SF0">
    <property type="entry name" value="FARNESYL PYROPHOSPHATE SYNTHASE"/>
    <property type="match status" value="1"/>
</dbReference>
<gene>
    <name evidence="14" type="ORF">TRIADDRAFT_31406</name>
</gene>
<evidence type="ECO:0000256" key="2">
    <source>
        <dbReference type="ARBA" id="ARBA00004932"/>
    </source>
</evidence>
<dbReference type="CTD" id="6757927"/>
<dbReference type="STRING" id="10228.B3S8W6"/>
<dbReference type="GO" id="GO:0046872">
    <property type="term" value="F:metal ion binding"/>
    <property type="evidence" value="ECO:0007669"/>
    <property type="project" value="UniProtKB-KW"/>
</dbReference>
<sequence>MADAKKPKLGDNDATLFDQLFPQLVTELTEDGLANDQTVDAIQWMKKSLECNVPGGKRNRGLSVIATARLLVAPQELSDEDIKGALILGWCVEFLQAFFLVADDIMDDSVTRRGQPCWFRNPEIGTIAINDSFMIESCIYKLLKKYFRSQPYYADLLDLMHETTYDTEVGQTLDLITAPSYVDFSRFSIERYRAIVKYKTAIYSFYLPVALAMTMTKNNSEVDYQDARQVLMQMGEYFQIQDDFLDCFGDPKITGKIGTDIEDNKCSWLVVQALSIASEEQKKVLQDNYAKNDQVAVQKVKDLYNELNLKQRYNDYEEQSYTTLSEGINKIANQDLAKALHVFAKRIYKRKA</sequence>
<dbReference type="OMA" id="CSWVVNQ"/>
<dbReference type="PROSITE" id="PS00723">
    <property type="entry name" value="POLYPRENYL_SYNTHASE_1"/>
    <property type="match status" value="1"/>
</dbReference>
<comment type="pathway">
    <text evidence="3">Isoprenoid biosynthesis; farnesyl diphosphate biosynthesis; farnesyl diphosphate from geranyl diphosphate and isopentenyl diphosphate: step 1/1.</text>
</comment>
<dbReference type="HOGENOM" id="CLU_028376_0_1_1"/>
<dbReference type="SFLD" id="SFLDG01017">
    <property type="entry name" value="Polyprenyl_Transferase_Like"/>
    <property type="match status" value="1"/>
</dbReference>
<dbReference type="FunFam" id="1.10.600.10:FF:000006">
    <property type="entry name" value="Farnesyl pyrophosphate synthase"/>
    <property type="match status" value="1"/>
</dbReference>
<keyword evidence="15" id="KW-1185">Reference proteome</keyword>
<name>B3S8W6_TRIAD</name>
<evidence type="ECO:0000256" key="11">
    <source>
        <dbReference type="ARBA" id="ARBA00023098"/>
    </source>
</evidence>
<dbReference type="SFLD" id="SFLDS00005">
    <property type="entry name" value="Isoprenoid_Synthase_Type_I"/>
    <property type="match status" value="1"/>
</dbReference>
<dbReference type="CDD" id="cd00685">
    <property type="entry name" value="Trans_IPPS_HT"/>
    <property type="match status" value="1"/>
</dbReference>
<keyword evidence="9" id="KW-0479">Metal-binding</keyword>
<dbReference type="GO" id="GO:0005737">
    <property type="term" value="C:cytoplasm"/>
    <property type="evidence" value="ECO:0000318"/>
    <property type="project" value="GO_Central"/>
</dbReference>
<dbReference type="eggNOG" id="KOG0711">
    <property type="taxonomic scope" value="Eukaryota"/>
</dbReference>
<evidence type="ECO:0000256" key="3">
    <source>
        <dbReference type="ARBA" id="ARBA00005035"/>
    </source>
</evidence>
<dbReference type="EC" id="2.5.1.1" evidence="6"/>
<keyword evidence="10" id="KW-0460">Magnesium</keyword>
<evidence type="ECO:0000256" key="5">
    <source>
        <dbReference type="ARBA" id="ARBA00012439"/>
    </source>
</evidence>
<dbReference type="InterPro" id="IPR039702">
    <property type="entry name" value="FPS1-like"/>
</dbReference>
<dbReference type="GeneID" id="6757927"/>
<dbReference type="Pfam" id="PF00348">
    <property type="entry name" value="polyprenyl_synt"/>
    <property type="match status" value="1"/>
</dbReference>
<evidence type="ECO:0000256" key="4">
    <source>
        <dbReference type="ARBA" id="ARBA00006706"/>
    </source>
</evidence>
<evidence type="ECO:0000256" key="1">
    <source>
        <dbReference type="ARBA" id="ARBA00001946"/>
    </source>
</evidence>
<dbReference type="PhylomeDB" id="B3S8W6"/>
<evidence type="ECO:0000256" key="12">
    <source>
        <dbReference type="ARBA" id="ARBA00034546"/>
    </source>
</evidence>
<organism evidence="14 15">
    <name type="scientific">Trichoplax adhaerens</name>
    <name type="common">Trichoplax reptans</name>
    <dbReference type="NCBI Taxonomy" id="10228"/>
    <lineage>
        <taxon>Eukaryota</taxon>
        <taxon>Metazoa</taxon>
        <taxon>Placozoa</taxon>
        <taxon>Uniplacotomia</taxon>
        <taxon>Trichoplacea</taxon>
        <taxon>Trichoplacidae</taxon>
        <taxon>Trichoplax</taxon>
    </lineage>
</organism>
<comment type="similarity">
    <text evidence="4 13">Belongs to the FPP/GGPP synthase family.</text>
</comment>
<proteinExistence type="inferred from homology"/>
<evidence type="ECO:0000256" key="8">
    <source>
        <dbReference type="ARBA" id="ARBA00022679"/>
    </source>
</evidence>
<dbReference type="EC" id="2.5.1.10" evidence="5"/>
<evidence type="ECO:0000256" key="10">
    <source>
        <dbReference type="ARBA" id="ARBA00022842"/>
    </source>
</evidence>
<dbReference type="InterPro" id="IPR000092">
    <property type="entry name" value="Polyprenyl_synt"/>
</dbReference>
<accession>B3S8W6</accession>